<dbReference type="GO" id="GO:0003677">
    <property type="term" value="F:DNA binding"/>
    <property type="evidence" value="ECO:0007669"/>
    <property type="project" value="UniProtKB-KW"/>
</dbReference>
<dbReference type="EMBL" id="FNNH01000088">
    <property type="protein sequence ID" value="SDX19672.1"/>
    <property type="molecule type" value="Genomic_DNA"/>
</dbReference>
<dbReference type="SUPFAM" id="SSF46894">
    <property type="entry name" value="C-terminal effector domain of the bipartite response regulators"/>
    <property type="match status" value="1"/>
</dbReference>
<feature type="domain" description="HTH IS21-type" evidence="5">
    <location>
        <begin position="5"/>
        <end position="67"/>
    </location>
</feature>
<dbReference type="GO" id="GO:0006310">
    <property type="term" value="P:DNA recombination"/>
    <property type="evidence" value="ECO:0007669"/>
    <property type="project" value="UniProtKB-KW"/>
</dbReference>
<evidence type="ECO:0000313" key="7">
    <source>
        <dbReference type="Proteomes" id="UP000183454"/>
    </source>
</evidence>
<evidence type="ECO:0000313" key="6">
    <source>
        <dbReference type="EMBL" id="SDX19672.1"/>
    </source>
</evidence>
<organism evidence="6 7">
    <name type="scientific">Nitrosomonas communis</name>
    <dbReference type="NCBI Taxonomy" id="44574"/>
    <lineage>
        <taxon>Bacteria</taxon>
        <taxon>Pseudomonadati</taxon>
        <taxon>Pseudomonadota</taxon>
        <taxon>Betaproteobacteria</taxon>
        <taxon>Nitrosomonadales</taxon>
        <taxon>Nitrosomonadaceae</taxon>
        <taxon>Nitrosomonas</taxon>
    </lineage>
</organism>
<dbReference type="PANTHER" id="PTHR35004">
    <property type="entry name" value="TRANSPOSASE RV3428C-RELATED"/>
    <property type="match status" value="1"/>
</dbReference>
<dbReference type="RefSeq" id="WP_425287016.1">
    <property type="nucleotide sequence ID" value="NZ_FNNH01000088.1"/>
</dbReference>
<gene>
    <name evidence="6" type="ORF">SAMN05421882_10882</name>
</gene>
<dbReference type="InterPro" id="IPR016032">
    <property type="entry name" value="Sig_transdc_resp-reg_C-effctor"/>
</dbReference>
<evidence type="ECO:0000256" key="3">
    <source>
        <dbReference type="ARBA" id="ARBA00023125"/>
    </source>
</evidence>
<dbReference type="Gene3D" id="1.10.10.60">
    <property type="entry name" value="Homeodomain-like"/>
    <property type="match status" value="1"/>
</dbReference>
<sequence>MLTQELLVEIHVLHRQGHSIRQIAKILRLSCNTVRHYLRDVTKTPAYHRPERTSKLEPFKPYLLERINAAKPDWIPAVVLFRELQERGYRGKEGILKNWLRPYKAIFESKHPHQVGRIKMSHLGKSGLRSNLASISRMAFLDRETPF</sequence>
<dbReference type="InterPro" id="IPR025246">
    <property type="entry name" value="IS30-like_HTH"/>
</dbReference>
<evidence type="ECO:0000256" key="4">
    <source>
        <dbReference type="ARBA" id="ARBA00023172"/>
    </source>
</evidence>
<dbReference type="AlphaFoldDB" id="A0A1H2ZQ61"/>
<dbReference type="PROSITE" id="PS50531">
    <property type="entry name" value="HTH_IS21"/>
    <property type="match status" value="1"/>
</dbReference>
<reference evidence="6 7" key="1">
    <citation type="submission" date="2016-10" db="EMBL/GenBank/DDBJ databases">
        <authorList>
            <person name="de Groot N.N."/>
        </authorList>
    </citation>
    <scope>NUCLEOTIDE SEQUENCE [LARGE SCALE GENOMIC DNA]</scope>
    <source>
        <strain evidence="6 7">Nm110</strain>
    </source>
</reference>
<protein>
    <recommendedName>
        <fullName evidence="5">HTH IS21-type domain-containing protein</fullName>
    </recommendedName>
</protein>
<accession>A0A1H2ZQ61</accession>
<proteinExistence type="inferred from homology"/>
<dbReference type="PANTHER" id="PTHR35004:SF6">
    <property type="entry name" value="TRANSPOSASE"/>
    <property type="match status" value="1"/>
</dbReference>
<dbReference type="Proteomes" id="UP000183454">
    <property type="component" value="Unassembled WGS sequence"/>
</dbReference>
<dbReference type="Pfam" id="PF13936">
    <property type="entry name" value="HTH_38"/>
    <property type="match status" value="1"/>
</dbReference>
<evidence type="ECO:0000256" key="1">
    <source>
        <dbReference type="ARBA" id="ARBA00009277"/>
    </source>
</evidence>
<dbReference type="InterPro" id="IPR017894">
    <property type="entry name" value="HTH_IS21_transposase_type"/>
</dbReference>
<keyword evidence="2" id="KW-0815">Transposition</keyword>
<dbReference type="GO" id="GO:0006355">
    <property type="term" value="P:regulation of DNA-templated transcription"/>
    <property type="evidence" value="ECO:0007669"/>
    <property type="project" value="InterPro"/>
</dbReference>
<evidence type="ECO:0000256" key="2">
    <source>
        <dbReference type="ARBA" id="ARBA00022578"/>
    </source>
</evidence>
<keyword evidence="4" id="KW-0233">DNA recombination</keyword>
<keyword evidence="3" id="KW-0238">DNA-binding</keyword>
<name>A0A1H2ZQ61_9PROT</name>
<dbReference type="GO" id="GO:0032196">
    <property type="term" value="P:transposition"/>
    <property type="evidence" value="ECO:0007669"/>
    <property type="project" value="UniProtKB-KW"/>
</dbReference>
<evidence type="ECO:0000259" key="5">
    <source>
        <dbReference type="PROSITE" id="PS50531"/>
    </source>
</evidence>
<comment type="similarity">
    <text evidence="1">Belongs to the transposase IS21/IS408/IS1162 family.</text>
</comment>